<keyword evidence="4" id="KW-1185">Reference proteome</keyword>
<dbReference type="AlphaFoldDB" id="A0A8I2YRU1"/>
<organism evidence="3 4">
    <name type="scientific">Boletus reticuloceps</name>
    <dbReference type="NCBI Taxonomy" id="495285"/>
    <lineage>
        <taxon>Eukaryota</taxon>
        <taxon>Fungi</taxon>
        <taxon>Dikarya</taxon>
        <taxon>Basidiomycota</taxon>
        <taxon>Agaricomycotina</taxon>
        <taxon>Agaricomycetes</taxon>
        <taxon>Agaricomycetidae</taxon>
        <taxon>Boletales</taxon>
        <taxon>Boletineae</taxon>
        <taxon>Boletaceae</taxon>
        <taxon>Boletoideae</taxon>
        <taxon>Boletus</taxon>
    </lineage>
</organism>
<evidence type="ECO:0000256" key="1">
    <source>
        <dbReference type="SAM" id="MobiDB-lite"/>
    </source>
</evidence>
<gene>
    <name evidence="3" type="ORF">JVT61DRAFT_14770</name>
</gene>
<evidence type="ECO:0000256" key="2">
    <source>
        <dbReference type="SAM" id="Phobius"/>
    </source>
</evidence>
<reference evidence="3" key="1">
    <citation type="submission" date="2021-03" db="EMBL/GenBank/DDBJ databases">
        <title>Evolutionary innovations through gain and loss of genes in the ectomycorrhizal Boletales.</title>
        <authorList>
            <person name="Wu G."/>
            <person name="Miyauchi S."/>
            <person name="Morin E."/>
            <person name="Yang Z.-L."/>
            <person name="Xu J."/>
            <person name="Martin F.M."/>
        </authorList>
    </citation>
    <scope>NUCLEOTIDE SEQUENCE</scope>
    <source>
        <strain evidence="3">BR01</strain>
    </source>
</reference>
<evidence type="ECO:0000313" key="4">
    <source>
        <dbReference type="Proteomes" id="UP000683000"/>
    </source>
</evidence>
<name>A0A8I2YRU1_9AGAM</name>
<feature type="transmembrane region" description="Helical" evidence="2">
    <location>
        <begin position="46"/>
        <end position="69"/>
    </location>
</feature>
<feature type="region of interest" description="Disordered" evidence="1">
    <location>
        <begin position="244"/>
        <end position="267"/>
    </location>
</feature>
<dbReference type="EMBL" id="JAGFBS010000008">
    <property type="protein sequence ID" value="KAG6377974.1"/>
    <property type="molecule type" value="Genomic_DNA"/>
</dbReference>
<keyword evidence="2" id="KW-0472">Membrane</keyword>
<keyword evidence="2" id="KW-0812">Transmembrane</keyword>
<keyword evidence="2" id="KW-1133">Transmembrane helix</keyword>
<comment type="caution">
    <text evidence="3">The sequence shown here is derived from an EMBL/GenBank/DDBJ whole genome shotgun (WGS) entry which is preliminary data.</text>
</comment>
<dbReference type="OrthoDB" id="3194625at2759"/>
<evidence type="ECO:0000313" key="3">
    <source>
        <dbReference type="EMBL" id="KAG6377974.1"/>
    </source>
</evidence>
<dbReference type="Proteomes" id="UP000683000">
    <property type="component" value="Unassembled WGS sequence"/>
</dbReference>
<sequence>MEFQYLYVSSSRSSFFPHTYLPTQVQTSFPSTIPQLSTPSSSHRTAIIAGSAAGGTALLILILSLAFCARRKQFKRLDFIQAISLKRNRERSRATLLDLDDVDLARPPQRYSDYDTPWDGSQRALIGRRTPASRSESGSAFKEEVWPPPNLNADANAHERTQLIDPVVYTDYPELDLSQIVDDVMGPSSSGVHFSDRSVASTYRGSVVESEGVVHSRTVSDASNTALLEAAGLGAPVTTAVAVRSSPLAQPGTRPAGSSEHGAGDAS</sequence>
<protein>
    <submittedName>
        <fullName evidence="3">Uncharacterized protein</fullName>
    </submittedName>
</protein>
<accession>A0A8I2YRU1</accession>
<proteinExistence type="predicted"/>
<feature type="region of interest" description="Disordered" evidence="1">
    <location>
        <begin position="128"/>
        <end position="150"/>
    </location>
</feature>